<dbReference type="PANTHER" id="PTHR11257:SF13">
    <property type="entry name" value="GEO07322P1"/>
    <property type="match status" value="1"/>
</dbReference>
<dbReference type="InterPro" id="IPR005055">
    <property type="entry name" value="A10/PebIII"/>
</dbReference>
<dbReference type="Gene3D" id="1.10.2080.10">
    <property type="entry name" value="Insect odorant-binding protein A10/Ejaculatory bulb-specific protein 3"/>
    <property type="match status" value="1"/>
</dbReference>
<evidence type="ECO:0000256" key="1">
    <source>
        <dbReference type="SAM" id="SignalP"/>
    </source>
</evidence>
<protein>
    <submittedName>
        <fullName evidence="2">Chemosensory protein</fullName>
    </submittedName>
</protein>
<feature type="chain" id="PRO_5026793143" evidence="1">
    <location>
        <begin position="18"/>
        <end position="116"/>
    </location>
</feature>
<accession>A0A6M9BJ41</accession>
<keyword evidence="1" id="KW-0732">Signal</keyword>
<dbReference type="PANTHER" id="PTHR11257">
    <property type="entry name" value="CHEMOSENSORY PROTEIN-RELATED"/>
    <property type="match status" value="1"/>
</dbReference>
<proteinExistence type="evidence at transcript level"/>
<sequence>MKLLTFALLGVVATVSADYSGKFEDFDVPKLFADEGRLRSIIDCFLEEDSCTEEEQSLKDVVTESVRDKCARCSVKQEQGLLEAIKRMSQKDPEILNVILQRFDPTGEFKAIYLKT</sequence>
<reference evidence="2" key="1">
    <citation type="submission" date="2019-05" db="EMBL/GenBank/DDBJ databases">
        <authorList>
            <person name="Yang H."/>
        </authorList>
    </citation>
    <scope>NUCLEOTIDE SEQUENCE</scope>
</reference>
<name>A0A6M9BJ41_9NEOP</name>
<organism evidence="2">
    <name type="scientific">Histia rhodope</name>
    <dbReference type="NCBI Taxonomy" id="1453155"/>
    <lineage>
        <taxon>Eukaryota</taxon>
        <taxon>Metazoa</taxon>
        <taxon>Ecdysozoa</taxon>
        <taxon>Arthropoda</taxon>
        <taxon>Hexapoda</taxon>
        <taxon>Insecta</taxon>
        <taxon>Pterygota</taxon>
        <taxon>Neoptera</taxon>
        <taxon>Endopterygota</taxon>
        <taxon>Lepidoptera</taxon>
        <taxon>Glossata</taxon>
        <taxon>Ditrysia</taxon>
        <taxon>Zygaenoidea</taxon>
        <taxon>Zygaenidae</taxon>
        <taxon>Chalcosiinae</taxon>
        <taxon>Histia</taxon>
    </lineage>
</organism>
<gene>
    <name evidence="2" type="primary">CSP20</name>
</gene>
<feature type="signal peptide" evidence="1">
    <location>
        <begin position="1"/>
        <end position="17"/>
    </location>
</feature>
<dbReference type="InterPro" id="IPR036682">
    <property type="entry name" value="OS_D_A10/PebIII_sf"/>
</dbReference>
<evidence type="ECO:0000313" key="2">
    <source>
        <dbReference type="EMBL" id="QKK82664.1"/>
    </source>
</evidence>
<dbReference type="SUPFAM" id="SSF100910">
    <property type="entry name" value="Chemosensory protein Csp2"/>
    <property type="match status" value="1"/>
</dbReference>
<dbReference type="EMBL" id="MK887160">
    <property type="protein sequence ID" value="QKK82664.1"/>
    <property type="molecule type" value="mRNA"/>
</dbReference>
<dbReference type="AlphaFoldDB" id="A0A6M9BJ41"/>
<dbReference type="Pfam" id="PF03392">
    <property type="entry name" value="OS-D"/>
    <property type="match status" value="1"/>
</dbReference>